<evidence type="ECO:0000256" key="1">
    <source>
        <dbReference type="ARBA" id="ARBA00004447"/>
    </source>
</evidence>
<dbReference type="Gene3D" id="3.40.50.11660">
    <property type="entry name" value="Glycosyl transferase family 10, C-terminal domain"/>
    <property type="match status" value="1"/>
</dbReference>
<keyword evidence="5 12" id="KW-0808">Transferase</keyword>
<evidence type="ECO:0000313" key="16">
    <source>
        <dbReference type="Proteomes" id="UP000494206"/>
    </source>
</evidence>
<comment type="similarity">
    <text evidence="3 12">Belongs to the glycosyltransferase 10 family.</text>
</comment>
<dbReference type="InterPro" id="IPR055270">
    <property type="entry name" value="Glyco_tran_10_C"/>
</dbReference>
<keyword evidence="8" id="KW-1133">Transmembrane helix</keyword>
<name>A0A8S1EVB6_9PELO</name>
<dbReference type="EMBL" id="CADEPM010000004">
    <property type="protein sequence ID" value="CAB3403961.1"/>
    <property type="molecule type" value="Genomic_DNA"/>
</dbReference>
<dbReference type="InterPro" id="IPR031481">
    <property type="entry name" value="Glyco_tran_10_N"/>
</dbReference>
<evidence type="ECO:0000313" key="15">
    <source>
        <dbReference type="EMBL" id="CAB3403961.1"/>
    </source>
</evidence>
<dbReference type="FunFam" id="3.40.50.11660:FF:000002">
    <property type="entry name" value="Alpha-(1,3)-fucosyltransferase"/>
    <property type="match status" value="1"/>
</dbReference>
<comment type="subcellular location">
    <subcellularLocation>
        <location evidence="1 12">Golgi apparatus</location>
        <location evidence="1 12">Golgi stack membrane</location>
        <topology evidence="1 12">Single-pass type II membrane protein</topology>
    </subcellularLocation>
</comment>
<protein>
    <recommendedName>
        <fullName evidence="12">Fucosyltransferase</fullName>
        <ecNumber evidence="12">2.4.1.-</ecNumber>
    </recommendedName>
</protein>
<dbReference type="GO" id="GO:0008417">
    <property type="term" value="F:fucosyltransferase activity"/>
    <property type="evidence" value="ECO:0007669"/>
    <property type="project" value="InterPro"/>
</dbReference>
<dbReference type="GO" id="GO:0032580">
    <property type="term" value="C:Golgi cisterna membrane"/>
    <property type="evidence" value="ECO:0007669"/>
    <property type="project" value="UniProtKB-SubCell"/>
</dbReference>
<dbReference type="PANTHER" id="PTHR48438:SF1">
    <property type="entry name" value="ALPHA-(1,3)-FUCOSYLTRANSFERASE C-RELATED"/>
    <property type="match status" value="1"/>
</dbReference>
<dbReference type="Pfam" id="PF17039">
    <property type="entry name" value="Glyco_tran_10_N"/>
    <property type="match status" value="1"/>
</dbReference>
<dbReference type="Pfam" id="PF00852">
    <property type="entry name" value="Glyco_transf_10"/>
    <property type="match status" value="1"/>
</dbReference>
<dbReference type="OrthoDB" id="5912041at2759"/>
<evidence type="ECO:0000256" key="4">
    <source>
        <dbReference type="ARBA" id="ARBA00022676"/>
    </source>
</evidence>
<evidence type="ECO:0000259" key="14">
    <source>
        <dbReference type="Pfam" id="PF17039"/>
    </source>
</evidence>
<feature type="domain" description="Fucosyltransferase C-terminal" evidence="13">
    <location>
        <begin position="118"/>
        <end position="303"/>
    </location>
</feature>
<accession>A0A8S1EVB6</accession>
<evidence type="ECO:0000256" key="11">
    <source>
        <dbReference type="ARBA" id="ARBA00023180"/>
    </source>
</evidence>
<comment type="pathway">
    <text evidence="2">Protein modification; protein glycosylation.</text>
</comment>
<sequence length="320" mass="37292">MSNGGDRLEQAQNGVRPETFRGFCEIREDLNVKPDAILFHNADYSKNKRLRDLLSTRDPNVPFVLWSLESPSNDGYRPEANVINWTMTYRRDADIFAPYGEMVKLKQKAEIDFDEIWSWKTKSATWLGSNCHPRNGRMDLIRKMIEKGLQIDVWGACGKPPPICAGLDKQGQPCVAELIRPYKFYIALENSNCKHYVTEKFWKSLNDRFAVPIVLARKYYRELGVPDSAYIAIDDFRSLDEFVKFVKKVENDEELYMSYHKWRTDYKVIAGDGFLGFCELCKVLQYPEEVSKRRNSYSNLSNWHNMQLCDNSIAQKYLAK</sequence>
<keyword evidence="7" id="KW-0735">Signal-anchor</keyword>
<dbReference type="Proteomes" id="UP000494206">
    <property type="component" value="Unassembled WGS sequence"/>
</dbReference>
<gene>
    <name evidence="15" type="ORF">CBOVIS_LOCUS6362</name>
</gene>
<evidence type="ECO:0000256" key="2">
    <source>
        <dbReference type="ARBA" id="ARBA00004922"/>
    </source>
</evidence>
<keyword evidence="10" id="KW-0472">Membrane</keyword>
<evidence type="ECO:0000256" key="8">
    <source>
        <dbReference type="ARBA" id="ARBA00022989"/>
    </source>
</evidence>
<dbReference type="PANTHER" id="PTHR48438">
    <property type="entry name" value="ALPHA-(1,3)-FUCOSYLTRANSFERASE C-RELATED"/>
    <property type="match status" value="1"/>
</dbReference>
<evidence type="ECO:0000256" key="7">
    <source>
        <dbReference type="ARBA" id="ARBA00022968"/>
    </source>
</evidence>
<comment type="caution">
    <text evidence="15">The sequence shown here is derived from an EMBL/GenBank/DDBJ whole genome shotgun (WGS) entry which is preliminary data.</text>
</comment>
<organism evidence="15 16">
    <name type="scientific">Caenorhabditis bovis</name>
    <dbReference type="NCBI Taxonomy" id="2654633"/>
    <lineage>
        <taxon>Eukaryota</taxon>
        <taxon>Metazoa</taxon>
        <taxon>Ecdysozoa</taxon>
        <taxon>Nematoda</taxon>
        <taxon>Chromadorea</taxon>
        <taxon>Rhabditida</taxon>
        <taxon>Rhabditina</taxon>
        <taxon>Rhabditomorpha</taxon>
        <taxon>Rhabditoidea</taxon>
        <taxon>Rhabditidae</taxon>
        <taxon>Peloderinae</taxon>
        <taxon>Caenorhabditis</taxon>
    </lineage>
</organism>
<evidence type="ECO:0000256" key="6">
    <source>
        <dbReference type="ARBA" id="ARBA00022692"/>
    </source>
</evidence>
<evidence type="ECO:0000256" key="12">
    <source>
        <dbReference type="RuleBase" id="RU003832"/>
    </source>
</evidence>
<keyword evidence="9 12" id="KW-0333">Golgi apparatus</keyword>
<keyword evidence="4 12" id="KW-0328">Glycosyltransferase</keyword>
<dbReference type="SUPFAM" id="SSF53756">
    <property type="entry name" value="UDP-Glycosyltransferase/glycogen phosphorylase"/>
    <property type="match status" value="1"/>
</dbReference>
<evidence type="ECO:0000256" key="5">
    <source>
        <dbReference type="ARBA" id="ARBA00022679"/>
    </source>
</evidence>
<reference evidence="15 16" key="1">
    <citation type="submission" date="2020-04" db="EMBL/GenBank/DDBJ databases">
        <authorList>
            <person name="Laetsch R D."/>
            <person name="Stevens L."/>
            <person name="Kumar S."/>
            <person name="Blaxter L. M."/>
        </authorList>
    </citation>
    <scope>NUCLEOTIDE SEQUENCE [LARGE SCALE GENOMIC DNA]</scope>
</reference>
<evidence type="ECO:0000259" key="13">
    <source>
        <dbReference type="Pfam" id="PF00852"/>
    </source>
</evidence>
<dbReference type="InterPro" id="IPR001503">
    <property type="entry name" value="Glyco_trans_10"/>
</dbReference>
<dbReference type="InterPro" id="IPR038577">
    <property type="entry name" value="GT10-like_C_sf"/>
</dbReference>
<proteinExistence type="inferred from homology"/>
<keyword evidence="16" id="KW-1185">Reference proteome</keyword>
<dbReference type="AlphaFoldDB" id="A0A8S1EVB6"/>
<evidence type="ECO:0000256" key="10">
    <source>
        <dbReference type="ARBA" id="ARBA00023136"/>
    </source>
</evidence>
<keyword evidence="6 12" id="KW-0812">Transmembrane</keyword>
<evidence type="ECO:0000256" key="9">
    <source>
        <dbReference type="ARBA" id="ARBA00023034"/>
    </source>
</evidence>
<keyword evidence="11" id="KW-0325">Glycoprotein</keyword>
<dbReference type="EC" id="2.4.1.-" evidence="12"/>
<evidence type="ECO:0000256" key="3">
    <source>
        <dbReference type="ARBA" id="ARBA00008919"/>
    </source>
</evidence>
<feature type="domain" description="Fucosyltransferase N-terminal" evidence="14">
    <location>
        <begin position="32"/>
        <end position="100"/>
    </location>
</feature>